<dbReference type="PANTHER" id="PTHR24170:SF1">
    <property type="entry name" value="DOMAIN PROTEIN, PUTATIVE (AFU_ORTHOLOGUE AFUA_1G09870)-RELATED"/>
    <property type="match status" value="1"/>
</dbReference>
<dbReference type="Gene3D" id="1.25.40.20">
    <property type="entry name" value="Ankyrin repeat-containing domain"/>
    <property type="match status" value="1"/>
</dbReference>
<proteinExistence type="inferred from homology"/>
<dbReference type="GO" id="GO:0005085">
    <property type="term" value="F:guanyl-nucleotide exchange factor activity"/>
    <property type="evidence" value="ECO:0007669"/>
    <property type="project" value="TreeGrafter"/>
</dbReference>
<dbReference type="Proteomes" id="UP000788993">
    <property type="component" value="Unassembled WGS sequence"/>
</dbReference>
<dbReference type="SUPFAM" id="SSF109993">
    <property type="entry name" value="VPS9 domain"/>
    <property type="match status" value="1"/>
</dbReference>
<dbReference type="GO" id="GO:0005886">
    <property type="term" value="C:plasma membrane"/>
    <property type="evidence" value="ECO:0007669"/>
    <property type="project" value="TreeGrafter"/>
</dbReference>
<comment type="similarity">
    <text evidence="1">Belongs to the UPF0507 family.</text>
</comment>
<evidence type="ECO:0000313" key="4">
    <source>
        <dbReference type="Proteomes" id="UP000788993"/>
    </source>
</evidence>
<reference evidence="3" key="2">
    <citation type="submission" date="2021-01" db="EMBL/GenBank/DDBJ databases">
        <authorList>
            <person name="Schikora-Tamarit M.A."/>
        </authorList>
    </citation>
    <scope>NUCLEOTIDE SEQUENCE</scope>
    <source>
        <strain evidence="3">NCAIM Y.01608</strain>
    </source>
</reference>
<dbReference type="PANTHER" id="PTHR24170">
    <property type="entry name" value="ANKYRIN REPEAT DOMAIN-CONTAINING PROTEIN 27"/>
    <property type="match status" value="1"/>
</dbReference>
<dbReference type="GO" id="GO:0005770">
    <property type="term" value="C:late endosome"/>
    <property type="evidence" value="ECO:0007669"/>
    <property type="project" value="TreeGrafter"/>
</dbReference>
<dbReference type="InterPro" id="IPR037191">
    <property type="entry name" value="VPS9_dom_sf"/>
</dbReference>
<sequence>MTLKTNVMGKHLNFLDPFLTALFNYNDLREKSEIKTIIDKVVTSPHRYVILLPKIEPIFSINGAESKPPGNLDFDSFFFRSHIVDTETGHSIGNETSVSTMHGGLSLFRNGYFLRKEGDLESGKNTIYIESLIYSTVSYLYPGYKLQVCFIESPLVYAGGNRVSQDLLSGFKKSIEGQYENSEDEYREDFNHLMNNLPELANNIGPQFRSLFLNFDVRQARSEGELMSLFLATVIEAVEIVRSLPTPAHLVLIKKFNEEGLRQAVYEYVEMNVYDKLWQRFVDLCTTHTDRLLNASYEVFQHMSISQLGLPDSVLENTSLIQLLLGRVAKAVSEIRMLDYLMTASKKLDVLSKAIHALSHNPSKSNCEFIMDADTLLSLVILVLGTAGVTHIQCQVKYIKRYYIFPEKFQSGSLGYVISTIEAALSYLSDDKNIKLLSRQCRVNEKLWNTICLPVEDPFWTAIPENLHRLQDHLHKVVGFEMAHSFAGRAFRSRNLKGESCLTIAIKRRSWPVFKTLVDLREIYDLDFILTDTDNTGSTLLQLALIEGDSKIILELVDIISEATESEIELYCSKLNNLGRNLGHYLMNYEPLVQMLGTYINWRQVDCFHQTPLATIVRCYDHPNYPDLLEAVLHTVCEWYAKHNLSFDLKDHLDAKNNSLLHSFKDGRTLGFFLKLFCGLDPNYPNSQCLTPLMFSIKYNKFWNVYDLLSDENTDISSANSKNHLTAFDYIKTSMLQHSLQQESESLSDSDRLRFKILTTMSNSLLRTFCPKNSIRSAVIITKRYSTDSDAFLYLFLMSGNKPSIQNVGSITRHKESELIKMLTALKLSRPYDFPQVRLSFLRKLRMGSNQHHSFGHMSRLLENDRTSQLNLLLASLTMNEERGIDGELWKLLSKKTSLDSSDHSQQLIPFKQEFSYDSICEELISAQTFVQLTCNDLLKFLETCEKLYRQHSLCGILWSDIEKLYSWVSDGMRFSEEPDHISHGYTGIRGLFNTSATILSMSKNANGEKLLDSLSFFLYSAKDLRDELRYFSDLYIEKTWSLFDRISGLQDQCHQLLQTAQQHSSLTRISYDQLSQLAARISEYLVRSRYSYLKSTGNISTTNLPHQQSSIFAIFDLSRFSERNRITQARKLEELFTAITGDINRLAIRFRAGYESISMELNNFYLFKKRFFPIVFRQFAKTQIKMLKSQHNRLKLDRERFLLNKPT</sequence>
<evidence type="ECO:0000313" key="3">
    <source>
        <dbReference type="EMBL" id="KAH3677003.1"/>
    </source>
</evidence>
<evidence type="ECO:0000259" key="2">
    <source>
        <dbReference type="PROSITE" id="PS51205"/>
    </source>
</evidence>
<dbReference type="InterPro" id="IPR003123">
    <property type="entry name" value="VPS9"/>
</dbReference>
<dbReference type="GO" id="GO:0005769">
    <property type="term" value="C:early endosome"/>
    <property type="evidence" value="ECO:0007669"/>
    <property type="project" value="TreeGrafter"/>
</dbReference>
<keyword evidence="4" id="KW-1185">Reference proteome</keyword>
<dbReference type="GO" id="GO:0045022">
    <property type="term" value="P:early endosome to late endosome transport"/>
    <property type="evidence" value="ECO:0007669"/>
    <property type="project" value="TreeGrafter"/>
</dbReference>
<protein>
    <recommendedName>
        <fullName evidence="2">VPS9 domain-containing protein</fullName>
    </recommendedName>
</protein>
<dbReference type="GO" id="GO:0030133">
    <property type="term" value="C:transport vesicle"/>
    <property type="evidence" value="ECO:0007669"/>
    <property type="project" value="TreeGrafter"/>
</dbReference>
<dbReference type="PROSITE" id="PS51205">
    <property type="entry name" value="VPS9"/>
    <property type="match status" value="1"/>
</dbReference>
<feature type="domain" description="VPS9" evidence="2">
    <location>
        <begin position="287"/>
        <end position="437"/>
    </location>
</feature>
<dbReference type="AlphaFoldDB" id="A0A9P8PRI8"/>
<name>A0A9P8PRI8_9ASCO</name>
<dbReference type="Gene3D" id="1.20.1050.80">
    <property type="entry name" value="VPS9 domain"/>
    <property type="match status" value="1"/>
</dbReference>
<dbReference type="InterPro" id="IPR036770">
    <property type="entry name" value="Ankyrin_rpt-contain_sf"/>
</dbReference>
<reference evidence="3" key="1">
    <citation type="journal article" date="2021" name="Open Biol.">
        <title>Shared evolutionary footprints suggest mitochondrial oxidative damage underlies multiple complex I losses in fungi.</title>
        <authorList>
            <person name="Schikora-Tamarit M.A."/>
            <person name="Marcet-Houben M."/>
            <person name="Nosek J."/>
            <person name="Gabaldon T."/>
        </authorList>
    </citation>
    <scope>NUCLEOTIDE SEQUENCE</scope>
    <source>
        <strain evidence="3">NCAIM Y.01608</strain>
    </source>
</reference>
<dbReference type="SUPFAM" id="SSF48403">
    <property type="entry name" value="Ankyrin repeat"/>
    <property type="match status" value="1"/>
</dbReference>
<gene>
    <name evidence="3" type="ORF">OGATHE_001493</name>
</gene>
<dbReference type="InterPro" id="IPR051248">
    <property type="entry name" value="UPF0507/Ank_repeat_27"/>
</dbReference>
<dbReference type="EMBL" id="JAEUBD010000146">
    <property type="protein sequence ID" value="KAH3677003.1"/>
    <property type="molecule type" value="Genomic_DNA"/>
</dbReference>
<organism evidence="3 4">
    <name type="scientific">Ogataea polymorpha</name>
    <dbReference type="NCBI Taxonomy" id="460523"/>
    <lineage>
        <taxon>Eukaryota</taxon>
        <taxon>Fungi</taxon>
        <taxon>Dikarya</taxon>
        <taxon>Ascomycota</taxon>
        <taxon>Saccharomycotina</taxon>
        <taxon>Pichiomycetes</taxon>
        <taxon>Pichiales</taxon>
        <taxon>Pichiaceae</taxon>
        <taxon>Ogataea</taxon>
    </lineage>
</organism>
<dbReference type="Pfam" id="PF02204">
    <property type="entry name" value="VPS9"/>
    <property type="match status" value="1"/>
</dbReference>
<dbReference type="GO" id="GO:0000149">
    <property type="term" value="F:SNARE binding"/>
    <property type="evidence" value="ECO:0007669"/>
    <property type="project" value="TreeGrafter"/>
</dbReference>
<evidence type="ECO:0000256" key="1">
    <source>
        <dbReference type="ARBA" id="ARBA00007428"/>
    </source>
</evidence>
<comment type="caution">
    <text evidence="3">The sequence shown here is derived from an EMBL/GenBank/DDBJ whole genome shotgun (WGS) entry which is preliminary data.</text>
</comment>
<dbReference type="GO" id="GO:0097422">
    <property type="term" value="C:tubular endosome"/>
    <property type="evidence" value="ECO:0007669"/>
    <property type="project" value="TreeGrafter"/>
</dbReference>
<accession>A0A9P8PRI8</accession>